<dbReference type="GO" id="GO:0005524">
    <property type="term" value="F:ATP binding"/>
    <property type="evidence" value="ECO:0007669"/>
    <property type="project" value="UniProtKB-KW"/>
</dbReference>
<sequence>MSQTVTSNWETTHLGVLINPASSGGKAKKLWPKISKALKKDFPKMSYYFTECIGDGMTKCKKLLGEGCDTILVISGDGVINEASNEIVKSQKKVALAVIPLGTGSDFSKVVYQGKQKELKIQDFVNVIKKGSTRMYDVGKTKYYPTKDMDYREERYFVNIASVGMSALISAKVNKSSKKLGFLSYSWSCFETSVAYNFPPFTWTAFDKEQIDFDEEAKKGKKKEQEEQEQEQEQEKEKEKEKQKEETIKYSDQLGEPWRLQNRYRKSQPETQKCAFFAMGIGRYFGGGMKVCPNSIVDDGLLDCLVMPSAGLIGTAELLLKVRSGAHLKVKGTHYWRAKGIKFGLPDSIWKLSEKKRKKELENYRIELEGEAVGFLPAKFQVVKNILRVIVSDN</sequence>
<evidence type="ECO:0000313" key="8">
    <source>
        <dbReference type="Proteomes" id="UP001146793"/>
    </source>
</evidence>
<feature type="region of interest" description="Disordered" evidence="5">
    <location>
        <begin position="216"/>
        <end position="248"/>
    </location>
</feature>
<gene>
    <name evidence="7" type="ORF">M0812_05333</name>
</gene>
<reference evidence="7" key="1">
    <citation type="submission" date="2022-08" db="EMBL/GenBank/DDBJ databases">
        <title>Novel sulphate-reducing endosymbionts in the free-living metamonad Anaeramoeba.</title>
        <authorList>
            <person name="Jerlstrom-Hultqvist J."/>
            <person name="Cepicka I."/>
            <person name="Gallot-Lavallee L."/>
            <person name="Salas-Leiva D."/>
            <person name="Curtis B.A."/>
            <person name="Zahonova K."/>
            <person name="Pipaliya S."/>
            <person name="Dacks J."/>
            <person name="Roger A.J."/>
        </authorList>
    </citation>
    <scope>NUCLEOTIDE SEQUENCE</scope>
    <source>
        <strain evidence="7">Busselton2</strain>
    </source>
</reference>
<dbReference type="PANTHER" id="PTHR12358:SF106">
    <property type="entry name" value="LIPID KINASE YEGS"/>
    <property type="match status" value="1"/>
</dbReference>
<dbReference type="InterPro" id="IPR045540">
    <property type="entry name" value="YegS/DAGK_C"/>
</dbReference>
<dbReference type="Gene3D" id="2.60.200.40">
    <property type="match status" value="2"/>
</dbReference>
<dbReference type="PROSITE" id="PS50146">
    <property type="entry name" value="DAGK"/>
    <property type="match status" value="1"/>
</dbReference>
<evidence type="ECO:0000256" key="4">
    <source>
        <dbReference type="ARBA" id="ARBA00022840"/>
    </source>
</evidence>
<keyword evidence="3 7" id="KW-0418">Kinase</keyword>
<dbReference type="GO" id="GO:0016301">
    <property type="term" value="F:kinase activity"/>
    <property type="evidence" value="ECO:0007669"/>
    <property type="project" value="UniProtKB-KW"/>
</dbReference>
<keyword evidence="2" id="KW-0547">Nucleotide-binding</keyword>
<dbReference type="InterPro" id="IPR001206">
    <property type="entry name" value="Diacylglycerol_kinase_cat_dom"/>
</dbReference>
<organism evidence="7 8">
    <name type="scientific">Anaeramoeba flamelloides</name>
    <dbReference type="NCBI Taxonomy" id="1746091"/>
    <lineage>
        <taxon>Eukaryota</taxon>
        <taxon>Metamonada</taxon>
        <taxon>Anaeramoebidae</taxon>
        <taxon>Anaeramoeba</taxon>
    </lineage>
</organism>
<name>A0AAV8A5Z2_9EUKA</name>
<evidence type="ECO:0000313" key="7">
    <source>
        <dbReference type="EMBL" id="KAJ3449188.1"/>
    </source>
</evidence>
<dbReference type="Gene3D" id="3.40.50.10330">
    <property type="entry name" value="Probable inorganic polyphosphate/atp-NAD kinase, domain 1"/>
    <property type="match status" value="1"/>
</dbReference>
<evidence type="ECO:0000256" key="2">
    <source>
        <dbReference type="ARBA" id="ARBA00022741"/>
    </source>
</evidence>
<evidence type="ECO:0000259" key="6">
    <source>
        <dbReference type="PROSITE" id="PS50146"/>
    </source>
</evidence>
<evidence type="ECO:0000256" key="3">
    <source>
        <dbReference type="ARBA" id="ARBA00022777"/>
    </source>
</evidence>
<dbReference type="InterPro" id="IPR017438">
    <property type="entry name" value="ATP-NAD_kinase_N"/>
</dbReference>
<dbReference type="InterPro" id="IPR016064">
    <property type="entry name" value="NAD/diacylglycerol_kinase_sf"/>
</dbReference>
<proteinExistence type="predicted"/>
<keyword evidence="4" id="KW-0067">ATP-binding</keyword>
<dbReference type="SUPFAM" id="SSF111331">
    <property type="entry name" value="NAD kinase/diacylglycerol kinase-like"/>
    <property type="match status" value="1"/>
</dbReference>
<dbReference type="SMART" id="SM00046">
    <property type="entry name" value="DAGKc"/>
    <property type="match status" value="1"/>
</dbReference>
<dbReference type="AlphaFoldDB" id="A0AAV8A5Z2"/>
<dbReference type="PANTHER" id="PTHR12358">
    <property type="entry name" value="SPHINGOSINE KINASE"/>
    <property type="match status" value="1"/>
</dbReference>
<feature type="compositionally biased region" description="Basic and acidic residues" evidence="5">
    <location>
        <begin position="233"/>
        <end position="248"/>
    </location>
</feature>
<dbReference type="InterPro" id="IPR050187">
    <property type="entry name" value="Lipid_Phosphate_FormReg"/>
</dbReference>
<comment type="caution">
    <text evidence="7">The sequence shown here is derived from an EMBL/GenBank/DDBJ whole genome shotgun (WGS) entry which is preliminary data.</text>
</comment>
<dbReference type="EMBL" id="JANTQA010000012">
    <property type="protein sequence ID" value="KAJ3449188.1"/>
    <property type="molecule type" value="Genomic_DNA"/>
</dbReference>
<dbReference type="Proteomes" id="UP001146793">
    <property type="component" value="Unassembled WGS sequence"/>
</dbReference>
<dbReference type="Pfam" id="PF00781">
    <property type="entry name" value="DAGK_cat"/>
    <property type="match status" value="1"/>
</dbReference>
<feature type="domain" description="DAGKc" evidence="6">
    <location>
        <begin position="9"/>
        <end position="144"/>
    </location>
</feature>
<keyword evidence="1" id="KW-0808">Transferase</keyword>
<accession>A0AAV8A5Z2</accession>
<dbReference type="Pfam" id="PF19279">
    <property type="entry name" value="YegS_C"/>
    <property type="match status" value="1"/>
</dbReference>
<evidence type="ECO:0000256" key="1">
    <source>
        <dbReference type="ARBA" id="ARBA00022679"/>
    </source>
</evidence>
<protein>
    <submittedName>
        <fullName evidence="7">Sphingosine kinase</fullName>
    </submittedName>
</protein>
<evidence type="ECO:0000256" key="5">
    <source>
        <dbReference type="SAM" id="MobiDB-lite"/>
    </source>
</evidence>
<dbReference type="GO" id="GO:0005886">
    <property type="term" value="C:plasma membrane"/>
    <property type="evidence" value="ECO:0007669"/>
    <property type="project" value="TreeGrafter"/>
</dbReference>